<evidence type="ECO:0000256" key="2">
    <source>
        <dbReference type="ARBA" id="ARBA00022679"/>
    </source>
</evidence>
<proteinExistence type="inferred from homology"/>
<dbReference type="SUPFAM" id="SSF111337">
    <property type="entry name" value="QueA-like"/>
    <property type="match status" value="1"/>
</dbReference>
<keyword evidence="1" id="KW-0963">Cytoplasm</keyword>
<dbReference type="InterPro" id="IPR042119">
    <property type="entry name" value="QueA_dom2"/>
</dbReference>
<dbReference type="NCBIfam" id="TIGR00113">
    <property type="entry name" value="queA"/>
    <property type="match status" value="1"/>
</dbReference>
<dbReference type="Pfam" id="PF02547">
    <property type="entry name" value="Queuosine_synth"/>
    <property type="match status" value="1"/>
</dbReference>
<dbReference type="PANTHER" id="PTHR30307:SF0">
    <property type="entry name" value="S-ADENOSYLMETHIONINE:TRNA RIBOSYLTRANSFERASE-ISOMERASE"/>
    <property type="match status" value="1"/>
</dbReference>
<dbReference type="GO" id="GO:0008616">
    <property type="term" value="P:tRNA queuosine(34) biosynthetic process"/>
    <property type="evidence" value="ECO:0007669"/>
    <property type="project" value="UniProtKB-KW"/>
</dbReference>
<dbReference type="HAMAP" id="MF_00113">
    <property type="entry name" value="QueA"/>
    <property type="match status" value="1"/>
</dbReference>
<feature type="non-terminal residue" evidence="5">
    <location>
        <position position="1"/>
    </location>
</feature>
<sequence>QTQRQHRLRISSPCWICGSNLHLDMQASDFSYNLPESSIAQYAIEPRDAARLLVTSNLASHRFADLPQLLCAGDLLVVNRTRVRAARLRAVRDESLGSVEVLLTKRVDEERWEALFRPARRIRTGVTLKAGDISIEVLGDPTLGVATVRLGASGDLEAAIAESGEIPLPPYFHGALADDERYQTMFAETIGSAAAPTSALHFTPKVVADLTESGVGIVTIDLEVGLDTFRPMADGWVADHLIHREAFSVSAQTAAAVNATRSRGSRVIAVGTTVVRTLETAVGPDGNLRAMTGESDLFIVPGFQPRLVDAMITNFHAPQTTLIVMIAAFLGNRWRNVYDHALAENYRFLSFGDSMFIDKFVR</sequence>
<dbReference type="EMBL" id="UOEK01000199">
    <property type="protein sequence ID" value="VAW00999.1"/>
    <property type="molecule type" value="Genomic_DNA"/>
</dbReference>
<organism evidence="5">
    <name type="scientific">hydrothermal vent metagenome</name>
    <dbReference type="NCBI Taxonomy" id="652676"/>
    <lineage>
        <taxon>unclassified sequences</taxon>
        <taxon>metagenomes</taxon>
        <taxon>ecological metagenomes</taxon>
    </lineage>
</organism>
<protein>
    <submittedName>
        <fullName evidence="5">S-adenosylmethionine:tRNA ribosyltransferase-isomerase</fullName>
        <ecNumber evidence="5">2.4.99.17</ecNumber>
    </submittedName>
</protein>
<dbReference type="NCBIfam" id="NF001140">
    <property type="entry name" value="PRK00147.1"/>
    <property type="match status" value="1"/>
</dbReference>
<gene>
    <name evidence="5" type="ORF">MNBD_ACTINO02-254</name>
</gene>
<keyword evidence="5" id="KW-0328">Glycosyltransferase</keyword>
<dbReference type="InterPro" id="IPR042118">
    <property type="entry name" value="QueA_dom1"/>
</dbReference>
<reference evidence="5" key="1">
    <citation type="submission" date="2018-06" db="EMBL/GenBank/DDBJ databases">
        <authorList>
            <person name="Zhirakovskaya E."/>
        </authorList>
    </citation>
    <scope>NUCLEOTIDE SEQUENCE</scope>
</reference>
<dbReference type="InterPro" id="IPR036100">
    <property type="entry name" value="QueA_sf"/>
</dbReference>
<evidence type="ECO:0000313" key="5">
    <source>
        <dbReference type="EMBL" id="VAW00999.1"/>
    </source>
</evidence>
<keyword evidence="2 5" id="KW-0808">Transferase</keyword>
<name>A0A3B0SJQ3_9ZZZZ</name>
<dbReference type="Gene3D" id="2.40.10.240">
    <property type="entry name" value="QueA-like"/>
    <property type="match status" value="1"/>
</dbReference>
<dbReference type="InterPro" id="IPR003699">
    <property type="entry name" value="QueA"/>
</dbReference>
<dbReference type="GO" id="GO:0051075">
    <property type="term" value="F:S-adenosylmethionine:tRNA ribosyltransferase-isomerase activity"/>
    <property type="evidence" value="ECO:0007669"/>
    <property type="project" value="UniProtKB-EC"/>
</dbReference>
<evidence type="ECO:0000256" key="1">
    <source>
        <dbReference type="ARBA" id="ARBA00022490"/>
    </source>
</evidence>
<dbReference type="AlphaFoldDB" id="A0A3B0SJQ3"/>
<dbReference type="Gene3D" id="3.40.1780.10">
    <property type="entry name" value="QueA-like"/>
    <property type="match status" value="1"/>
</dbReference>
<keyword evidence="3" id="KW-0949">S-adenosyl-L-methionine</keyword>
<accession>A0A3B0SJQ3</accession>
<dbReference type="EC" id="2.4.99.17" evidence="5"/>
<keyword evidence="4" id="KW-0671">Queuosine biosynthesis</keyword>
<keyword evidence="5" id="KW-0413">Isomerase</keyword>
<evidence type="ECO:0000256" key="4">
    <source>
        <dbReference type="ARBA" id="ARBA00022785"/>
    </source>
</evidence>
<evidence type="ECO:0000256" key="3">
    <source>
        <dbReference type="ARBA" id="ARBA00022691"/>
    </source>
</evidence>
<dbReference type="PANTHER" id="PTHR30307">
    <property type="entry name" value="S-ADENOSYLMETHIONINE:TRNA RIBOSYLTRANSFERASE-ISOMERASE"/>
    <property type="match status" value="1"/>
</dbReference>